<dbReference type="Pfam" id="PF06114">
    <property type="entry name" value="Peptidase_M78"/>
    <property type="match status" value="1"/>
</dbReference>
<name>A0A432NY21_9HYPH</name>
<dbReference type="Proteomes" id="UP000273611">
    <property type="component" value="Unassembled WGS sequence"/>
</dbReference>
<dbReference type="EMBL" id="RIBW01000001">
    <property type="protein sequence ID" value="RUM04405.1"/>
    <property type="molecule type" value="Genomic_DNA"/>
</dbReference>
<dbReference type="PROSITE" id="PS50943">
    <property type="entry name" value="HTH_CROC1"/>
    <property type="match status" value="1"/>
</dbReference>
<dbReference type="SMART" id="SM00530">
    <property type="entry name" value="HTH_XRE"/>
    <property type="match status" value="1"/>
</dbReference>
<feature type="region of interest" description="Disordered" evidence="2">
    <location>
        <begin position="353"/>
        <end position="381"/>
    </location>
</feature>
<evidence type="ECO:0000313" key="4">
    <source>
        <dbReference type="EMBL" id="RUM04405.1"/>
    </source>
</evidence>
<feature type="domain" description="HTH cro/C1-type" evidence="3">
    <location>
        <begin position="11"/>
        <end position="66"/>
    </location>
</feature>
<accession>A0A432NY21</accession>
<dbReference type="InterPro" id="IPR010359">
    <property type="entry name" value="IrrE_HExxH"/>
</dbReference>
<evidence type="ECO:0000256" key="2">
    <source>
        <dbReference type="SAM" id="MobiDB-lite"/>
    </source>
</evidence>
<dbReference type="AlphaFoldDB" id="A0A432NY21"/>
<proteinExistence type="inferred from homology"/>
<dbReference type="GO" id="GO:0003677">
    <property type="term" value="F:DNA binding"/>
    <property type="evidence" value="ECO:0007669"/>
    <property type="project" value="InterPro"/>
</dbReference>
<reference evidence="4 5" key="1">
    <citation type="journal article" date="2015" name="Int. J. Syst. Evol. Microbiol.">
        <title>Rhizobium anhuiense sp. nov., isolated from effective nodules of Vicia faba and Pisum sativum.</title>
        <authorList>
            <person name="Zhang Y.J."/>
            <person name="Zheng W.T."/>
            <person name="Everall I."/>
            <person name="Young J.P."/>
            <person name="Zhang X.X."/>
            <person name="Tian C.F."/>
            <person name="Sui X.H."/>
            <person name="Wang E.T."/>
            <person name="Chen W.X."/>
        </authorList>
    </citation>
    <scope>NUCLEOTIDE SEQUENCE [LARGE SCALE GENOMIC DNA]</scope>
    <source>
        <strain evidence="4 5">CCBAU 23252</strain>
    </source>
</reference>
<protein>
    <submittedName>
        <fullName evidence="4">ImmA/IrrE family metallo-endopeptidase</fullName>
    </submittedName>
</protein>
<dbReference type="InterPro" id="IPR052345">
    <property type="entry name" value="Rad_response_metalloprotease"/>
</dbReference>
<dbReference type="PANTHER" id="PTHR43236">
    <property type="entry name" value="ANTITOXIN HIGA1"/>
    <property type="match status" value="1"/>
</dbReference>
<dbReference type="RefSeq" id="WP_127429956.1">
    <property type="nucleotide sequence ID" value="NZ_BMFI01000003.1"/>
</dbReference>
<evidence type="ECO:0000256" key="1">
    <source>
        <dbReference type="ARBA" id="ARBA00007227"/>
    </source>
</evidence>
<comment type="caution">
    <text evidence="4">The sequence shown here is derived from an EMBL/GenBank/DDBJ whole genome shotgun (WGS) entry which is preliminary data.</text>
</comment>
<comment type="similarity">
    <text evidence="1">Belongs to the short-chain fatty acyl-CoA assimilation regulator (ScfR) family.</text>
</comment>
<dbReference type="CDD" id="cd00093">
    <property type="entry name" value="HTH_XRE"/>
    <property type="match status" value="1"/>
</dbReference>
<organism evidence="4 5">
    <name type="scientific">Rhizobium anhuiense</name>
    <dbReference type="NCBI Taxonomy" id="1184720"/>
    <lineage>
        <taxon>Bacteria</taxon>
        <taxon>Pseudomonadati</taxon>
        <taxon>Pseudomonadota</taxon>
        <taxon>Alphaproteobacteria</taxon>
        <taxon>Hyphomicrobiales</taxon>
        <taxon>Rhizobiaceae</taxon>
        <taxon>Rhizobium/Agrobacterium group</taxon>
        <taxon>Rhizobium</taxon>
    </lineage>
</organism>
<dbReference type="SUPFAM" id="SSF47413">
    <property type="entry name" value="lambda repressor-like DNA-binding domains"/>
    <property type="match status" value="1"/>
</dbReference>
<dbReference type="InterPro" id="IPR001387">
    <property type="entry name" value="Cro/C1-type_HTH"/>
</dbReference>
<evidence type="ECO:0000313" key="5">
    <source>
        <dbReference type="Proteomes" id="UP000273611"/>
    </source>
</evidence>
<dbReference type="PANTHER" id="PTHR43236:SF1">
    <property type="entry name" value="BLL7220 PROTEIN"/>
    <property type="match status" value="1"/>
</dbReference>
<gene>
    <name evidence="4" type="ORF">EEQ99_02290</name>
</gene>
<evidence type="ECO:0000259" key="3">
    <source>
        <dbReference type="PROSITE" id="PS50943"/>
    </source>
</evidence>
<dbReference type="Pfam" id="PF01381">
    <property type="entry name" value="HTH_3"/>
    <property type="match status" value="1"/>
</dbReference>
<dbReference type="InterPro" id="IPR010982">
    <property type="entry name" value="Lambda_DNA-bd_dom_sf"/>
</dbReference>
<feature type="compositionally biased region" description="Basic and acidic residues" evidence="2">
    <location>
        <begin position="364"/>
        <end position="381"/>
    </location>
</feature>
<dbReference type="Gene3D" id="1.10.10.2910">
    <property type="match status" value="1"/>
</dbReference>
<sequence length="381" mass="42392">MAARPINGEMLLLARNRRGKTQKELAAGTGVAQAAISRIENGTRDVLSLEETQSIARFLGFPVSFFYEQELLYRTPMSLHGAAFRKKAAVSAKDQHAVIALANHFVFQFRRLLDAIDLEPEYPLLQFEVVNSQSSVSEHASAVTSASMAALHVRASWQLGDTPIGNLIRYVESTGILVVEGNFGEADIDGVTLRPAGMKPVIVLNQNRPVDRKRFSLAHEYGHVVLHPYPYEAMEKEANEFAAELLMPRSGVLADLKRGLSIPKLGQLKQKWRVAMSALIYRAKTLGVIPDESATRLYKQMSMYGYRTREPKEFDIPPESGKLSRQLVDLHMKELGYSLEELADALRTDPGEFAEMHGLAPPRNDPKGADKPKLRLVASRD</sequence>
<dbReference type="Gene3D" id="1.10.260.40">
    <property type="entry name" value="lambda repressor-like DNA-binding domains"/>
    <property type="match status" value="1"/>
</dbReference>